<comment type="similarity">
    <text evidence="7">Belongs to the binding-protein-dependent transport system permease family.</text>
</comment>
<keyword evidence="4 7" id="KW-0812">Transmembrane</keyword>
<gene>
    <name evidence="9" type="ORF">FKZ61_18850</name>
</gene>
<keyword evidence="3" id="KW-1003">Cell membrane</keyword>
<dbReference type="PANTHER" id="PTHR43744:SF12">
    <property type="entry name" value="ABC TRANSPORTER PERMEASE PROTEIN MG189-RELATED"/>
    <property type="match status" value="1"/>
</dbReference>
<dbReference type="OrthoDB" id="9784933at2"/>
<evidence type="ECO:0000256" key="3">
    <source>
        <dbReference type="ARBA" id="ARBA00022475"/>
    </source>
</evidence>
<reference evidence="9 10" key="1">
    <citation type="submission" date="2019-06" db="EMBL/GenBank/DDBJ databases">
        <title>Genome sequence of Litorilinea aerophila BAA-2444.</title>
        <authorList>
            <person name="Maclea K.S."/>
            <person name="Maurais E.G."/>
            <person name="Iannazzi L.C."/>
        </authorList>
    </citation>
    <scope>NUCLEOTIDE SEQUENCE [LARGE SCALE GENOMIC DNA]</scope>
    <source>
        <strain evidence="9 10">ATCC BAA-2444</strain>
    </source>
</reference>
<dbReference type="InParanoid" id="A0A540VAX6"/>
<keyword evidence="6 7" id="KW-0472">Membrane</keyword>
<dbReference type="PROSITE" id="PS50928">
    <property type="entry name" value="ABC_TM1"/>
    <property type="match status" value="1"/>
</dbReference>
<organism evidence="9 10">
    <name type="scientific">Litorilinea aerophila</name>
    <dbReference type="NCBI Taxonomy" id="1204385"/>
    <lineage>
        <taxon>Bacteria</taxon>
        <taxon>Bacillati</taxon>
        <taxon>Chloroflexota</taxon>
        <taxon>Caldilineae</taxon>
        <taxon>Caldilineales</taxon>
        <taxon>Caldilineaceae</taxon>
        <taxon>Litorilinea</taxon>
    </lineage>
</organism>
<evidence type="ECO:0000256" key="5">
    <source>
        <dbReference type="ARBA" id="ARBA00022989"/>
    </source>
</evidence>
<dbReference type="Pfam" id="PF00528">
    <property type="entry name" value="BPD_transp_1"/>
    <property type="match status" value="1"/>
</dbReference>
<proteinExistence type="inferred from homology"/>
<feature type="domain" description="ABC transmembrane type-1" evidence="8">
    <location>
        <begin position="89"/>
        <end position="290"/>
    </location>
</feature>
<dbReference type="GO" id="GO:0055085">
    <property type="term" value="P:transmembrane transport"/>
    <property type="evidence" value="ECO:0007669"/>
    <property type="project" value="InterPro"/>
</dbReference>
<dbReference type="Proteomes" id="UP000317371">
    <property type="component" value="Unassembled WGS sequence"/>
</dbReference>
<keyword evidence="2 7" id="KW-0813">Transport</keyword>
<dbReference type="InterPro" id="IPR035906">
    <property type="entry name" value="MetI-like_sf"/>
</dbReference>
<sequence length="305" mass="34413">MTATRRKSTSLFSKRTQQALALGLRYIPLLILLFYFTFPLLFMFASAFKSSNQAIFADLRSWRAFVPVGDVSLDNFIFVFENSNFLRYILNSTGLAFITILLSLTVNSLAAYALSRLKWPGQRRILAIIIATLIVPGQVTVMPLLLLVANLPSISFADGIHITKGWLDTYHVQFVPFVASAFSIFLFYQFFQEIPKELDEAAMVDGANRFQIFYKILVPISGPVFATVSILTFIGSWNSFLWPIMTVQSDELRPVMVGLQFFFQRNVQWGQVMAYSTMITIPVLAFFFAFQSAFVKSIASTGIKG</sequence>
<comment type="subcellular location">
    <subcellularLocation>
        <location evidence="1 7">Cell membrane</location>
        <topology evidence="1 7">Multi-pass membrane protein</topology>
    </subcellularLocation>
</comment>
<evidence type="ECO:0000313" key="10">
    <source>
        <dbReference type="Proteomes" id="UP000317371"/>
    </source>
</evidence>
<evidence type="ECO:0000256" key="7">
    <source>
        <dbReference type="RuleBase" id="RU363032"/>
    </source>
</evidence>
<dbReference type="PANTHER" id="PTHR43744">
    <property type="entry name" value="ABC TRANSPORTER PERMEASE PROTEIN MG189-RELATED-RELATED"/>
    <property type="match status" value="1"/>
</dbReference>
<dbReference type="SUPFAM" id="SSF161098">
    <property type="entry name" value="MetI-like"/>
    <property type="match status" value="1"/>
</dbReference>
<comment type="caution">
    <text evidence="9">The sequence shown here is derived from an EMBL/GenBank/DDBJ whole genome shotgun (WGS) entry which is preliminary data.</text>
</comment>
<dbReference type="AlphaFoldDB" id="A0A540VAX6"/>
<feature type="transmembrane region" description="Helical" evidence="7">
    <location>
        <begin position="88"/>
        <end position="114"/>
    </location>
</feature>
<dbReference type="RefSeq" id="WP_141611718.1">
    <property type="nucleotide sequence ID" value="NZ_VIGC02000030.1"/>
</dbReference>
<evidence type="ECO:0000256" key="2">
    <source>
        <dbReference type="ARBA" id="ARBA00022448"/>
    </source>
</evidence>
<evidence type="ECO:0000256" key="1">
    <source>
        <dbReference type="ARBA" id="ARBA00004651"/>
    </source>
</evidence>
<feature type="transmembrane region" description="Helical" evidence="7">
    <location>
        <begin position="272"/>
        <end position="295"/>
    </location>
</feature>
<dbReference type="EMBL" id="VIGC01000030">
    <property type="protein sequence ID" value="TQE93918.1"/>
    <property type="molecule type" value="Genomic_DNA"/>
</dbReference>
<feature type="transmembrane region" description="Helical" evidence="7">
    <location>
        <begin position="212"/>
        <end position="235"/>
    </location>
</feature>
<evidence type="ECO:0000256" key="4">
    <source>
        <dbReference type="ARBA" id="ARBA00022692"/>
    </source>
</evidence>
<evidence type="ECO:0000256" key="6">
    <source>
        <dbReference type="ARBA" id="ARBA00023136"/>
    </source>
</evidence>
<keyword evidence="5 7" id="KW-1133">Transmembrane helix</keyword>
<name>A0A540VAX6_9CHLR</name>
<dbReference type="GO" id="GO:0005886">
    <property type="term" value="C:plasma membrane"/>
    <property type="evidence" value="ECO:0007669"/>
    <property type="project" value="UniProtKB-SubCell"/>
</dbReference>
<accession>A0A540VAX6</accession>
<feature type="transmembrane region" description="Helical" evidence="7">
    <location>
        <begin position="126"/>
        <end position="150"/>
    </location>
</feature>
<evidence type="ECO:0000313" key="9">
    <source>
        <dbReference type="EMBL" id="TQE93918.1"/>
    </source>
</evidence>
<feature type="transmembrane region" description="Helical" evidence="7">
    <location>
        <begin position="170"/>
        <end position="191"/>
    </location>
</feature>
<dbReference type="CDD" id="cd06261">
    <property type="entry name" value="TM_PBP2"/>
    <property type="match status" value="1"/>
</dbReference>
<dbReference type="InterPro" id="IPR000515">
    <property type="entry name" value="MetI-like"/>
</dbReference>
<keyword evidence="10" id="KW-1185">Reference proteome</keyword>
<feature type="transmembrane region" description="Helical" evidence="7">
    <location>
        <begin position="20"/>
        <end position="42"/>
    </location>
</feature>
<evidence type="ECO:0000259" key="8">
    <source>
        <dbReference type="PROSITE" id="PS50928"/>
    </source>
</evidence>
<protein>
    <submittedName>
        <fullName evidence="9">Carbohydrate ABC transporter permease</fullName>
    </submittedName>
</protein>
<dbReference type="Gene3D" id="1.10.3720.10">
    <property type="entry name" value="MetI-like"/>
    <property type="match status" value="1"/>
</dbReference>